<keyword evidence="2" id="KW-1185">Reference proteome</keyword>
<dbReference type="Proteomes" id="UP000755585">
    <property type="component" value="Unassembled WGS sequence"/>
</dbReference>
<gene>
    <name evidence="1" type="ORF">JOF29_007955</name>
</gene>
<dbReference type="RefSeq" id="WP_209699293.1">
    <property type="nucleotide sequence ID" value="NZ_BAAAVU010000004.1"/>
</dbReference>
<evidence type="ECO:0000313" key="1">
    <source>
        <dbReference type="EMBL" id="MBP2356845.1"/>
    </source>
</evidence>
<name>A0ABS4UYX9_9ACTN</name>
<evidence type="ECO:0000313" key="2">
    <source>
        <dbReference type="Proteomes" id="UP000755585"/>
    </source>
</evidence>
<proteinExistence type="predicted"/>
<dbReference type="EMBL" id="JAGINT010000002">
    <property type="protein sequence ID" value="MBP2356845.1"/>
    <property type="molecule type" value="Genomic_DNA"/>
</dbReference>
<sequence>MEEPYRFETATEGERAAFDLGAEDALDASKWTGEDLVLILAHATDAAGRLLRESRRS</sequence>
<accession>A0ABS4UYX9</accession>
<organism evidence="1 2">
    <name type="scientific">Kribbella aluminosa</name>
    <dbReference type="NCBI Taxonomy" id="416017"/>
    <lineage>
        <taxon>Bacteria</taxon>
        <taxon>Bacillati</taxon>
        <taxon>Actinomycetota</taxon>
        <taxon>Actinomycetes</taxon>
        <taxon>Propionibacteriales</taxon>
        <taxon>Kribbellaceae</taxon>
        <taxon>Kribbella</taxon>
    </lineage>
</organism>
<protein>
    <submittedName>
        <fullName evidence="1">Uncharacterized protein</fullName>
    </submittedName>
</protein>
<comment type="caution">
    <text evidence="1">The sequence shown here is derived from an EMBL/GenBank/DDBJ whole genome shotgun (WGS) entry which is preliminary data.</text>
</comment>
<reference evidence="1 2" key="1">
    <citation type="submission" date="2021-03" db="EMBL/GenBank/DDBJ databases">
        <title>Sequencing the genomes of 1000 actinobacteria strains.</title>
        <authorList>
            <person name="Klenk H.-P."/>
        </authorList>
    </citation>
    <scope>NUCLEOTIDE SEQUENCE [LARGE SCALE GENOMIC DNA]</scope>
    <source>
        <strain evidence="1 2">DSM 18824</strain>
    </source>
</reference>